<gene>
    <name evidence="2" type="ORF">H9894_07810</name>
</gene>
<evidence type="ECO:0000256" key="1">
    <source>
        <dbReference type="SAM" id="Phobius"/>
    </source>
</evidence>
<keyword evidence="1" id="KW-0472">Membrane</keyword>
<feature type="transmembrane region" description="Helical" evidence="1">
    <location>
        <begin position="140"/>
        <end position="157"/>
    </location>
</feature>
<comment type="caution">
    <text evidence="2">The sequence shown here is derived from an EMBL/GenBank/DDBJ whole genome shotgun (WGS) entry which is preliminary data.</text>
</comment>
<keyword evidence="1" id="KW-1133">Transmembrane helix</keyword>
<feature type="transmembrane region" description="Helical" evidence="1">
    <location>
        <begin position="295"/>
        <end position="317"/>
    </location>
</feature>
<name>A0A9D1PXW5_9BACT</name>
<keyword evidence="1" id="KW-0812">Transmembrane</keyword>
<feature type="transmembrane region" description="Helical" evidence="1">
    <location>
        <begin position="395"/>
        <end position="411"/>
    </location>
</feature>
<sequence length="625" mass="67596">MSLFARSHPQPSSLSRASGSVFSWPDLVFVLAAALFSLAATQGTLLLSPMGCGIDTDLQNYAQILEVARHPQAFAADPLARLFHLDPGVPNLQTVLAGLFPDSANAATALLKAGGLALFCQLVAWYVFGRLVFRAPSLSILLSMAASITYFWCFGTYWGATYEEPVPRIFYNALWPLLLVLACTALEDKAARLTLALVTGLSIFVHSVSALMTGGIFLCILLFSPLPEQRRDLVRHLTTYVVCLILFCLPVLLFFVLRVPLQSPDPASMDLLQQMFDMRFMRDWSTIWSSLGHRLLQYTGAVPLLPAGLFCLIIASWNRQRLPERAARLTRLLPLMAVGMVCVCLVCAAEMTLASSVGRLPMSNEILRGTRFIVPMSLVSITLFIALFWHILPRLLAGCLVVAGATALLAFSHDRQIVAAKDYAATLLGLPRSGEALALQGKCQLEYEALQAVQAHVAPDELVFAPEDSLGVRYVARRALLPVHKDGSLLYHCREVTLGAQWLARQQALRSGSKTIFQVWLESPAPWMLVRTQVLAAAGLSARNPTVGCLPVHLVYANADWQLWQKRDAVTPATPGIPGVPGVYGAVVPALPQAPAPAVPPAVPGMPPALTNPALPTVPGAGSGF</sequence>
<evidence type="ECO:0000313" key="2">
    <source>
        <dbReference type="EMBL" id="HIW01076.1"/>
    </source>
</evidence>
<feature type="transmembrane region" description="Helical" evidence="1">
    <location>
        <begin position="372"/>
        <end position="389"/>
    </location>
</feature>
<protein>
    <submittedName>
        <fullName evidence="2">Uncharacterized protein</fullName>
    </submittedName>
</protein>
<reference evidence="2" key="2">
    <citation type="submission" date="2021-04" db="EMBL/GenBank/DDBJ databases">
        <authorList>
            <person name="Gilroy R."/>
        </authorList>
    </citation>
    <scope>NUCLEOTIDE SEQUENCE</scope>
    <source>
        <strain evidence="2">ChiHecec2B26-446</strain>
    </source>
</reference>
<dbReference type="Proteomes" id="UP000886752">
    <property type="component" value="Unassembled WGS sequence"/>
</dbReference>
<proteinExistence type="predicted"/>
<reference evidence="2" key="1">
    <citation type="journal article" date="2021" name="PeerJ">
        <title>Extensive microbial diversity within the chicken gut microbiome revealed by metagenomics and culture.</title>
        <authorList>
            <person name="Gilroy R."/>
            <person name="Ravi A."/>
            <person name="Getino M."/>
            <person name="Pursley I."/>
            <person name="Horton D.L."/>
            <person name="Alikhan N.F."/>
            <person name="Baker D."/>
            <person name="Gharbi K."/>
            <person name="Hall N."/>
            <person name="Watson M."/>
            <person name="Adriaenssens E.M."/>
            <person name="Foster-Nyarko E."/>
            <person name="Jarju S."/>
            <person name="Secka A."/>
            <person name="Antonio M."/>
            <person name="Oren A."/>
            <person name="Chaudhuri R.R."/>
            <person name="La Ragione R."/>
            <person name="Hildebrand F."/>
            <person name="Pallen M.J."/>
        </authorList>
    </citation>
    <scope>NUCLEOTIDE SEQUENCE</scope>
    <source>
        <strain evidence="2">ChiHecec2B26-446</strain>
    </source>
</reference>
<organism evidence="2 3">
    <name type="scientific">Candidatus Desulfovibrio intestinipullorum</name>
    <dbReference type="NCBI Taxonomy" id="2838536"/>
    <lineage>
        <taxon>Bacteria</taxon>
        <taxon>Pseudomonadati</taxon>
        <taxon>Thermodesulfobacteriota</taxon>
        <taxon>Desulfovibrionia</taxon>
        <taxon>Desulfovibrionales</taxon>
        <taxon>Desulfovibrionaceae</taxon>
        <taxon>Desulfovibrio</taxon>
    </lineage>
</organism>
<dbReference type="AlphaFoldDB" id="A0A9D1PXW5"/>
<feature type="transmembrane region" description="Helical" evidence="1">
    <location>
        <begin position="193"/>
        <end position="225"/>
    </location>
</feature>
<feature type="transmembrane region" description="Helical" evidence="1">
    <location>
        <begin position="337"/>
        <end position="360"/>
    </location>
</feature>
<feature type="transmembrane region" description="Helical" evidence="1">
    <location>
        <begin position="237"/>
        <end position="257"/>
    </location>
</feature>
<evidence type="ECO:0000313" key="3">
    <source>
        <dbReference type="Proteomes" id="UP000886752"/>
    </source>
</evidence>
<feature type="transmembrane region" description="Helical" evidence="1">
    <location>
        <begin position="109"/>
        <end position="128"/>
    </location>
</feature>
<dbReference type="EMBL" id="DXHV01000072">
    <property type="protein sequence ID" value="HIW01076.1"/>
    <property type="molecule type" value="Genomic_DNA"/>
</dbReference>
<accession>A0A9D1PXW5</accession>
<feature type="transmembrane region" description="Helical" evidence="1">
    <location>
        <begin position="21"/>
        <end position="40"/>
    </location>
</feature>